<evidence type="ECO:0000313" key="3">
    <source>
        <dbReference type="Proteomes" id="UP000007264"/>
    </source>
</evidence>
<gene>
    <name evidence="2" type="ORF">COCSUDRAFT_15989</name>
</gene>
<evidence type="ECO:0000313" key="2">
    <source>
        <dbReference type="EMBL" id="EIE22960.1"/>
    </source>
</evidence>
<dbReference type="PANTHER" id="PTHR48100">
    <property type="entry name" value="BROAD-SPECIFICITY PHOSPHATASE YOR283W-RELATED"/>
    <property type="match status" value="1"/>
</dbReference>
<dbReference type="InterPro" id="IPR050275">
    <property type="entry name" value="PGM_Phosphatase"/>
</dbReference>
<accession>I0YX41</accession>
<evidence type="ECO:0000256" key="1">
    <source>
        <dbReference type="ARBA" id="ARBA00038362"/>
    </source>
</evidence>
<dbReference type="InterPro" id="IPR013078">
    <property type="entry name" value="His_Pase_superF_clade-1"/>
</dbReference>
<dbReference type="eggNOG" id="KOG0235">
    <property type="taxonomic scope" value="Eukaryota"/>
</dbReference>
<dbReference type="PANTHER" id="PTHR48100:SF44">
    <property type="entry name" value="PHOSPHATASE C1620.13-RELATED"/>
    <property type="match status" value="1"/>
</dbReference>
<protein>
    <submittedName>
        <fullName evidence="2">Phosphoglycerate mutase-like protein</fullName>
    </submittedName>
</protein>
<dbReference type="RefSeq" id="XP_005647504.1">
    <property type="nucleotide sequence ID" value="XM_005647447.1"/>
</dbReference>
<dbReference type="CDD" id="cd07067">
    <property type="entry name" value="HP_PGM_like"/>
    <property type="match status" value="1"/>
</dbReference>
<dbReference type="GO" id="GO:0005829">
    <property type="term" value="C:cytosol"/>
    <property type="evidence" value="ECO:0007669"/>
    <property type="project" value="TreeGrafter"/>
</dbReference>
<dbReference type="Pfam" id="PF00300">
    <property type="entry name" value="His_Phos_1"/>
    <property type="match status" value="1"/>
</dbReference>
<dbReference type="STRING" id="574566.I0YX41"/>
<dbReference type="InterPro" id="IPR029033">
    <property type="entry name" value="His_PPase_superfam"/>
</dbReference>
<proteinExistence type="inferred from homology"/>
<dbReference type="GO" id="GO:0016791">
    <property type="term" value="F:phosphatase activity"/>
    <property type="evidence" value="ECO:0007669"/>
    <property type="project" value="TreeGrafter"/>
</dbReference>
<dbReference type="GeneID" id="17040948"/>
<sequence>MANGGSGLSDKGAGDHRISAIYSSDLRRALETAEIAAAPLGVAVTPDASLRERHLGVLEGLTREEAAAQQPAAWRALRCGGATARIAGGGESIADLSARVVAGIEAIAARHPGETVAVFTHGGVLAACYHHAVGHPFPGKLVNCAVNRVRIEGSKWAVVEWGGTEHLQGTGYQQEAFGGSKTTG</sequence>
<dbReference type="OrthoDB" id="515572at2759"/>
<reference evidence="2 3" key="1">
    <citation type="journal article" date="2012" name="Genome Biol.">
        <title>The genome of the polar eukaryotic microalga coccomyxa subellipsoidea reveals traits of cold adaptation.</title>
        <authorList>
            <person name="Blanc G."/>
            <person name="Agarkova I."/>
            <person name="Grimwood J."/>
            <person name="Kuo A."/>
            <person name="Brueggeman A."/>
            <person name="Dunigan D."/>
            <person name="Gurnon J."/>
            <person name="Ladunga I."/>
            <person name="Lindquist E."/>
            <person name="Lucas S."/>
            <person name="Pangilinan J."/>
            <person name="Proschold T."/>
            <person name="Salamov A."/>
            <person name="Schmutz J."/>
            <person name="Weeks D."/>
            <person name="Yamada T."/>
            <person name="Claverie J.M."/>
            <person name="Grigoriev I."/>
            <person name="Van Etten J."/>
            <person name="Lomsadze A."/>
            <person name="Borodovsky M."/>
        </authorList>
    </citation>
    <scope>NUCLEOTIDE SEQUENCE [LARGE SCALE GENOMIC DNA]</scope>
    <source>
        <strain evidence="2 3">C-169</strain>
    </source>
</reference>
<dbReference type="AlphaFoldDB" id="I0YX41"/>
<name>I0YX41_COCSC</name>
<keyword evidence="3" id="KW-1185">Reference proteome</keyword>
<dbReference type="EMBL" id="AGSI01000008">
    <property type="protein sequence ID" value="EIE22960.1"/>
    <property type="molecule type" value="Genomic_DNA"/>
</dbReference>
<comment type="similarity">
    <text evidence="1">Belongs to the phosphoglycerate mutase family.</text>
</comment>
<dbReference type="Gene3D" id="3.40.50.1240">
    <property type="entry name" value="Phosphoglycerate mutase-like"/>
    <property type="match status" value="1"/>
</dbReference>
<organism evidence="2 3">
    <name type="scientific">Coccomyxa subellipsoidea (strain C-169)</name>
    <name type="common">Green microalga</name>
    <dbReference type="NCBI Taxonomy" id="574566"/>
    <lineage>
        <taxon>Eukaryota</taxon>
        <taxon>Viridiplantae</taxon>
        <taxon>Chlorophyta</taxon>
        <taxon>core chlorophytes</taxon>
        <taxon>Trebouxiophyceae</taxon>
        <taxon>Trebouxiophyceae incertae sedis</taxon>
        <taxon>Coccomyxaceae</taxon>
        <taxon>Coccomyxa</taxon>
        <taxon>Coccomyxa subellipsoidea</taxon>
    </lineage>
</organism>
<dbReference type="Proteomes" id="UP000007264">
    <property type="component" value="Unassembled WGS sequence"/>
</dbReference>
<comment type="caution">
    <text evidence="2">The sequence shown here is derived from an EMBL/GenBank/DDBJ whole genome shotgun (WGS) entry which is preliminary data.</text>
</comment>
<dbReference type="KEGG" id="csl:COCSUDRAFT_15989"/>
<dbReference type="SUPFAM" id="SSF53254">
    <property type="entry name" value="Phosphoglycerate mutase-like"/>
    <property type="match status" value="1"/>
</dbReference>